<sequence>MKLEGFNSSKTPNGLLAVKPNKDALIVNIGDLFQAWSNNLYKSVEHKVMANPNVERFSVAYFLCPSYESMIKSCKQPSLYTNFTFAEYRVKVQEDARLFGRKSAYLGFYHHNYSYINIYKSNKCIIV</sequence>
<reference evidence="2" key="1">
    <citation type="submission" date="2018-01" db="EMBL/GenBank/DDBJ databases">
        <authorList>
            <person name="Mao J.F."/>
        </authorList>
    </citation>
    <scope>NUCLEOTIDE SEQUENCE</scope>
    <source>
        <strain evidence="2">Huo1</strain>
        <tissue evidence="2">Leaf</tissue>
    </source>
</reference>
<gene>
    <name evidence="2" type="ORF">SASPL_142967</name>
</gene>
<proteinExistence type="predicted"/>
<comment type="caution">
    <text evidence="2">The sequence shown here is derived from an EMBL/GenBank/DDBJ whole genome shotgun (WGS) entry which is preliminary data.</text>
</comment>
<dbReference type="InterPro" id="IPR044861">
    <property type="entry name" value="IPNS-like_FE2OG_OXY"/>
</dbReference>
<evidence type="ECO:0000313" key="2">
    <source>
        <dbReference type="EMBL" id="KAG6396810.1"/>
    </source>
</evidence>
<protein>
    <recommendedName>
        <fullName evidence="1">Isopenicillin N synthase-like Fe(2+) 2OG dioxygenase domain-containing protein</fullName>
    </recommendedName>
</protein>
<reference evidence="2" key="2">
    <citation type="submission" date="2020-08" db="EMBL/GenBank/DDBJ databases">
        <title>Plant Genome Project.</title>
        <authorList>
            <person name="Zhang R.-G."/>
        </authorList>
    </citation>
    <scope>NUCLEOTIDE SEQUENCE</scope>
    <source>
        <strain evidence="2">Huo1</strain>
        <tissue evidence="2">Leaf</tissue>
    </source>
</reference>
<dbReference type="EMBL" id="PNBA02000016">
    <property type="protein sequence ID" value="KAG6396810.1"/>
    <property type="molecule type" value="Genomic_DNA"/>
</dbReference>
<dbReference type="Pfam" id="PF03171">
    <property type="entry name" value="2OG-FeII_Oxy"/>
    <property type="match status" value="1"/>
</dbReference>
<evidence type="ECO:0000259" key="1">
    <source>
        <dbReference type="Pfam" id="PF03171"/>
    </source>
</evidence>
<dbReference type="Proteomes" id="UP000298416">
    <property type="component" value="Unassembled WGS sequence"/>
</dbReference>
<accession>A0A8X8WK16</accession>
<dbReference type="PANTHER" id="PTHR47990">
    <property type="entry name" value="2-OXOGLUTARATE (2OG) AND FE(II)-DEPENDENT OXYGENASE SUPERFAMILY PROTEIN-RELATED"/>
    <property type="match status" value="1"/>
</dbReference>
<dbReference type="SUPFAM" id="SSF51197">
    <property type="entry name" value="Clavaminate synthase-like"/>
    <property type="match status" value="1"/>
</dbReference>
<evidence type="ECO:0000313" key="3">
    <source>
        <dbReference type="Proteomes" id="UP000298416"/>
    </source>
</evidence>
<dbReference type="Gene3D" id="2.60.120.330">
    <property type="entry name" value="B-lactam Antibiotic, Isopenicillin N Synthase, Chain"/>
    <property type="match status" value="1"/>
</dbReference>
<dbReference type="InterPro" id="IPR027443">
    <property type="entry name" value="IPNS-like_sf"/>
</dbReference>
<dbReference type="InterPro" id="IPR050231">
    <property type="entry name" value="Iron_ascorbate_oxido_reductase"/>
</dbReference>
<keyword evidence="3" id="KW-1185">Reference proteome</keyword>
<organism evidence="2">
    <name type="scientific">Salvia splendens</name>
    <name type="common">Scarlet sage</name>
    <dbReference type="NCBI Taxonomy" id="180675"/>
    <lineage>
        <taxon>Eukaryota</taxon>
        <taxon>Viridiplantae</taxon>
        <taxon>Streptophyta</taxon>
        <taxon>Embryophyta</taxon>
        <taxon>Tracheophyta</taxon>
        <taxon>Spermatophyta</taxon>
        <taxon>Magnoliopsida</taxon>
        <taxon>eudicotyledons</taxon>
        <taxon>Gunneridae</taxon>
        <taxon>Pentapetalae</taxon>
        <taxon>asterids</taxon>
        <taxon>lamiids</taxon>
        <taxon>Lamiales</taxon>
        <taxon>Lamiaceae</taxon>
        <taxon>Nepetoideae</taxon>
        <taxon>Mentheae</taxon>
        <taxon>Salviinae</taxon>
        <taxon>Salvia</taxon>
        <taxon>Salvia subgen. Calosphace</taxon>
        <taxon>core Calosphace</taxon>
    </lineage>
</organism>
<feature type="domain" description="Isopenicillin N synthase-like Fe(2+) 2OG dioxygenase" evidence="1">
    <location>
        <begin position="8"/>
        <end position="65"/>
    </location>
</feature>
<dbReference type="AlphaFoldDB" id="A0A8X8WK16"/>
<name>A0A8X8WK16_SALSN</name>